<dbReference type="Gene3D" id="3.40.50.720">
    <property type="entry name" value="NAD(P)-binding Rossmann-like Domain"/>
    <property type="match status" value="1"/>
</dbReference>
<dbReference type="Pfam" id="PF16011">
    <property type="entry name" value="CBM9_2"/>
    <property type="match status" value="1"/>
</dbReference>
<evidence type="ECO:0000259" key="2">
    <source>
        <dbReference type="Pfam" id="PF16011"/>
    </source>
</evidence>
<evidence type="ECO:0000313" key="5">
    <source>
        <dbReference type="Proteomes" id="UP000245202"/>
    </source>
</evidence>
<protein>
    <submittedName>
        <fullName evidence="4">Putative oxidoreductase</fullName>
    </submittedName>
</protein>
<keyword evidence="5" id="KW-1185">Reference proteome</keyword>
<feature type="domain" description="Carbohydrate-binding" evidence="2">
    <location>
        <begin position="352"/>
        <end position="529"/>
    </location>
</feature>
<dbReference type="Pfam" id="PF22725">
    <property type="entry name" value="GFO_IDH_MocA_C3"/>
    <property type="match status" value="1"/>
</dbReference>
<dbReference type="Gene3D" id="2.60.40.1190">
    <property type="match status" value="1"/>
</dbReference>
<dbReference type="CDD" id="cd09620">
    <property type="entry name" value="CBM9_like_3"/>
    <property type="match status" value="1"/>
</dbReference>
<dbReference type="PANTHER" id="PTHR43377:SF1">
    <property type="entry name" value="BILIVERDIN REDUCTASE A"/>
    <property type="match status" value="1"/>
</dbReference>
<dbReference type="GO" id="GO:0016052">
    <property type="term" value="P:carbohydrate catabolic process"/>
    <property type="evidence" value="ECO:0007669"/>
    <property type="project" value="InterPro"/>
</dbReference>
<dbReference type="GO" id="GO:0030246">
    <property type="term" value="F:carbohydrate binding"/>
    <property type="evidence" value="ECO:0007669"/>
    <property type="project" value="InterPro"/>
</dbReference>
<feature type="domain" description="GFO/IDH/MocA-like oxidoreductase" evidence="3">
    <location>
        <begin position="114"/>
        <end position="233"/>
    </location>
</feature>
<dbReference type="SUPFAM" id="SSF49344">
    <property type="entry name" value="CBD9-like"/>
    <property type="match status" value="1"/>
</dbReference>
<name>A0A2R5F4S3_9BACL</name>
<dbReference type="PANTHER" id="PTHR43377">
    <property type="entry name" value="BILIVERDIN REDUCTASE A"/>
    <property type="match status" value="1"/>
</dbReference>
<evidence type="ECO:0000259" key="3">
    <source>
        <dbReference type="Pfam" id="PF22725"/>
    </source>
</evidence>
<dbReference type="GO" id="GO:0000166">
    <property type="term" value="F:nucleotide binding"/>
    <property type="evidence" value="ECO:0007669"/>
    <property type="project" value="InterPro"/>
</dbReference>
<dbReference type="InterPro" id="IPR000683">
    <property type="entry name" value="Gfo/Idh/MocA-like_OxRdtase_N"/>
</dbReference>
<accession>A0A2R5F4S3</accession>
<dbReference type="SUPFAM" id="SSF55347">
    <property type="entry name" value="Glyceraldehyde-3-phosphate dehydrogenase-like, C-terminal domain"/>
    <property type="match status" value="1"/>
</dbReference>
<evidence type="ECO:0000313" key="4">
    <source>
        <dbReference type="EMBL" id="GBG11144.1"/>
    </source>
</evidence>
<reference evidence="4 5" key="1">
    <citation type="submission" date="2017-08" db="EMBL/GenBank/DDBJ databases">
        <title>Substantial Increase in Enzyme Production by Combined Drug-Resistance Mutations in Paenibacillus agaridevorans.</title>
        <authorList>
            <person name="Tanaka Y."/>
            <person name="Funane K."/>
            <person name="Hosaka T."/>
            <person name="Shiwa Y."/>
            <person name="Fujita N."/>
            <person name="Miyazaki T."/>
            <person name="Yoshikawa H."/>
            <person name="Murakami K."/>
            <person name="Kasahara K."/>
            <person name="Inaoka T."/>
            <person name="Hiraga Y."/>
            <person name="Ochi K."/>
        </authorList>
    </citation>
    <scope>NUCLEOTIDE SEQUENCE [LARGE SCALE GENOMIC DNA]</scope>
    <source>
        <strain evidence="4 5">T-3040</strain>
    </source>
</reference>
<dbReference type="GO" id="GO:0004553">
    <property type="term" value="F:hydrolase activity, hydrolyzing O-glycosyl compounds"/>
    <property type="evidence" value="ECO:0007669"/>
    <property type="project" value="InterPro"/>
</dbReference>
<dbReference type="AlphaFoldDB" id="A0A2R5F4S3"/>
<feature type="domain" description="Gfo/Idh/MocA-like oxidoreductase N-terminal" evidence="1">
    <location>
        <begin position="2"/>
        <end position="104"/>
    </location>
</feature>
<dbReference type="InterPro" id="IPR036291">
    <property type="entry name" value="NAD(P)-bd_dom_sf"/>
</dbReference>
<proteinExistence type="predicted"/>
<dbReference type="InterPro" id="IPR055170">
    <property type="entry name" value="GFO_IDH_MocA-like_dom"/>
</dbReference>
<evidence type="ECO:0000259" key="1">
    <source>
        <dbReference type="Pfam" id="PF01408"/>
    </source>
</evidence>
<dbReference type="Proteomes" id="UP000245202">
    <property type="component" value="Unassembled WGS sequence"/>
</dbReference>
<dbReference type="SUPFAM" id="SSF51735">
    <property type="entry name" value="NAD(P)-binding Rossmann-fold domains"/>
    <property type="match status" value="1"/>
</dbReference>
<dbReference type="Pfam" id="PF01408">
    <property type="entry name" value="GFO_IDH_MocA"/>
    <property type="match status" value="1"/>
</dbReference>
<sequence>MNESGGRVEAVAAADLDKSRLQAASERYGSLLKHYADYKEMIRTERPDIVIITLPHYLHAEAAYFAALEGCHVLLEKPMALNPEECRRIMEQARLSGVTILVGHTQRYLAHNLHARRLIREGGLGQLFMVHDVRHADYFAESRPDWFLRKSLSGGGVAFNLGSHSVDKLVWLVDSPVASVTANMTYHGNRGDVEGSVMAYLRLQNGVTATVVQSGYKGASANYTELLFTNGSLWLETGQALYKSNGGVYELLDTPSDSEPFILQLEDLLSTIETGASLSCTVEEAAHIVEVLEGIYRSHRSGQEERIGNTAARTPISGAEAFATIPPARLSIHGAWSEARDGGELAVLHYHWLPDQHGPKARASVSYTEDELQICLRAYERDPLVRYRSQNDPVYTDSCLEFFLQPSPDTDDRFLNLELNAAGTILAGFGKDRHDRVYLAPDEVPPLHIRAETNLRDPITGEWYWSVSMRLPMSWLTSLVPSFRPASGTRMRGNFYKCGDETAQPHYGSWSRVRSDTPDFHRSEDFGWLILG</sequence>
<dbReference type="Gene3D" id="3.30.360.10">
    <property type="entry name" value="Dihydrodipicolinate Reductase, domain 2"/>
    <property type="match status" value="1"/>
</dbReference>
<comment type="caution">
    <text evidence="4">The sequence shown here is derived from an EMBL/GenBank/DDBJ whole genome shotgun (WGS) entry which is preliminary data.</text>
</comment>
<dbReference type="InterPro" id="IPR010502">
    <property type="entry name" value="Carb-bd_dom_fam9"/>
</dbReference>
<organism evidence="4 5">
    <name type="scientific">Paenibacillus agaridevorans</name>
    <dbReference type="NCBI Taxonomy" id="171404"/>
    <lineage>
        <taxon>Bacteria</taxon>
        <taxon>Bacillati</taxon>
        <taxon>Bacillota</taxon>
        <taxon>Bacilli</taxon>
        <taxon>Bacillales</taxon>
        <taxon>Paenibacillaceae</taxon>
        <taxon>Paenibacillus</taxon>
    </lineage>
</organism>
<gene>
    <name evidence="4" type="ORF">PAT3040_05932</name>
</gene>
<dbReference type="InterPro" id="IPR051450">
    <property type="entry name" value="Gfo/Idh/MocA_Oxidoreductases"/>
</dbReference>
<dbReference type="EMBL" id="BDQX01000384">
    <property type="protein sequence ID" value="GBG11144.1"/>
    <property type="molecule type" value="Genomic_DNA"/>
</dbReference>